<dbReference type="Proteomes" id="UP001174867">
    <property type="component" value="Unassembled WGS sequence"/>
</dbReference>
<evidence type="ECO:0008006" key="3">
    <source>
        <dbReference type="Google" id="ProtNLM"/>
    </source>
</evidence>
<keyword evidence="2" id="KW-1185">Reference proteome</keyword>
<name>A0ABT8PRA4_9ENTR</name>
<dbReference type="RefSeq" id="WP_301697328.1">
    <property type="nucleotide sequence ID" value="NZ_JAUJYW010000002.1"/>
</dbReference>
<sequence>MAGNAMRSTIKSLSIISTMLLSGCTKHEVVVNHFNDRTSGDTAEVRIIGFTTYSHLWDGYDCNQPYTMPPKGWYPHVRQTFEKQPVYIDKGFKKSSLPKNKYPLDMAEYHVRSGKLLTFWASNHLSDQRLCQKMITIRPEKDHLYEFRNSNDQNMCYFEFYEINKSTGAAKVMKATDYSDLCHK</sequence>
<evidence type="ECO:0000313" key="1">
    <source>
        <dbReference type="EMBL" id="MDN8598875.1"/>
    </source>
</evidence>
<reference evidence="1 2" key="1">
    <citation type="submission" date="2023-07" db="EMBL/GenBank/DDBJ databases">
        <title>Citrobacter selenititolerans sp. nov., isolated from seleniferous soil.</title>
        <authorList>
            <person name="Zhang S."/>
            <person name="Li K."/>
            <person name="Peng J."/>
            <person name="Wang H."/>
            <person name="Sun J."/>
            <person name="Guo Y."/>
        </authorList>
    </citation>
    <scope>NUCLEOTIDE SEQUENCE [LARGE SCALE GENOMIC DNA]</scope>
    <source>
        <strain evidence="1 2">S2-9</strain>
    </source>
</reference>
<dbReference type="EMBL" id="JAUJYW010000002">
    <property type="protein sequence ID" value="MDN8598875.1"/>
    <property type="molecule type" value="Genomic_DNA"/>
</dbReference>
<proteinExistence type="predicted"/>
<protein>
    <recommendedName>
        <fullName evidence="3">Lipoprotein</fullName>
    </recommendedName>
</protein>
<gene>
    <name evidence="1" type="ORF">Q0A17_05545</name>
</gene>
<organism evidence="1 2">
    <name type="scientific">Citrobacter enshiensis</name>
    <dbReference type="NCBI Taxonomy" id="2971264"/>
    <lineage>
        <taxon>Bacteria</taxon>
        <taxon>Pseudomonadati</taxon>
        <taxon>Pseudomonadota</taxon>
        <taxon>Gammaproteobacteria</taxon>
        <taxon>Enterobacterales</taxon>
        <taxon>Enterobacteriaceae</taxon>
        <taxon>Citrobacter</taxon>
    </lineage>
</organism>
<accession>A0ABT8PRA4</accession>
<comment type="caution">
    <text evidence="1">The sequence shown here is derived from an EMBL/GenBank/DDBJ whole genome shotgun (WGS) entry which is preliminary data.</text>
</comment>
<evidence type="ECO:0000313" key="2">
    <source>
        <dbReference type="Proteomes" id="UP001174867"/>
    </source>
</evidence>
<dbReference type="PROSITE" id="PS51257">
    <property type="entry name" value="PROKAR_LIPOPROTEIN"/>
    <property type="match status" value="1"/>
</dbReference>